<protein>
    <submittedName>
        <fullName evidence="2">UPF0175 family protein</fullName>
    </submittedName>
</protein>
<dbReference type="KEGG" id="tun:J9260_05455"/>
<dbReference type="Pfam" id="PF03683">
    <property type="entry name" value="UPF0175"/>
    <property type="match status" value="1"/>
</dbReference>
<reference evidence="2" key="1">
    <citation type="submission" date="2021-04" db="EMBL/GenBank/DDBJ databases">
        <title>Genomics, taxonomy and metabolism of representatives of sulfur bacteria of the genus Thiothrix: Thiothrix fructosivorans QT, Thiothrix unzii A1T and three new species, Thiothrix subterranea sp. nov., Thiothrix litoralis sp. nov. and 'Candidatus Thiothrix anitrata' sp. nov.</title>
        <authorList>
            <person name="Ravin N.V."/>
            <person name="Smolyakov D."/>
            <person name="Rudenko T.S."/>
            <person name="Mardanov A.V."/>
            <person name="Beletsky A.V."/>
            <person name="Markov N.D."/>
            <person name="Fomenkov A.I."/>
            <person name="Roberts R.J."/>
            <person name="Karnachuk O.V."/>
            <person name="Novikov A."/>
            <person name="Grabovich M.Y."/>
        </authorList>
    </citation>
    <scope>NUCLEOTIDE SEQUENCE</scope>
    <source>
        <strain evidence="2">A1</strain>
    </source>
</reference>
<accession>A0A975FB36</accession>
<evidence type="ECO:0000313" key="3">
    <source>
        <dbReference type="Proteomes" id="UP000672009"/>
    </source>
</evidence>
<proteinExistence type="inferred from homology"/>
<dbReference type="AlphaFoldDB" id="A0A975FB36"/>
<dbReference type="SUPFAM" id="SSF143120">
    <property type="entry name" value="YefM-like"/>
    <property type="match status" value="1"/>
</dbReference>
<keyword evidence="3" id="KW-1185">Reference proteome</keyword>
<dbReference type="RefSeq" id="WP_210220023.1">
    <property type="nucleotide sequence ID" value="NZ_CP072793.1"/>
</dbReference>
<dbReference type="Proteomes" id="UP000672009">
    <property type="component" value="Chromosome"/>
</dbReference>
<dbReference type="InterPro" id="IPR036165">
    <property type="entry name" value="YefM-like_sf"/>
</dbReference>
<comment type="similarity">
    <text evidence="1">Belongs to the phD/YefM antitoxin family.</text>
</comment>
<organism evidence="2 3">
    <name type="scientific">Thiothrix unzii</name>
    <dbReference type="NCBI Taxonomy" id="111769"/>
    <lineage>
        <taxon>Bacteria</taxon>
        <taxon>Pseudomonadati</taxon>
        <taxon>Pseudomonadota</taxon>
        <taxon>Gammaproteobacteria</taxon>
        <taxon>Thiotrichales</taxon>
        <taxon>Thiotrichaceae</taxon>
        <taxon>Thiothrix</taxon>
    </lineage>
</organism>
<evidence type="ECO:0000256" key="1">
    <source>
        <dbReference type="ARBA" id="ARBA00009981"/>
    </source>
</evidence>
<dbReference type="InterPro" id="IPR005368">
    <property type="entry name" value="UPF0175"/>
</dbReference>
<evidence type="ECO:0000313" key="2">
    <source>
        <dbReference type="EMBL" id="QTR54537.1"/>
    </source>
</evidence>
<name>A0A975FB36_9GAMM</name>
<dbReference type="EMBL" id="CP072793">
    <property type="protein sequence ID" value="QTR54537.1"/>
    <property type="molecule type" value="Genomic_DNA"/>
</dbReference>
<sequence>MHSIAIRELRNNPASLTHSLEQNEYVFITKHGKPIGVAVPLTDENLCIGLTKATALQAWRNGDISLGKMAELLKMDKRDLRHLLSIMNLPMIDYPADEVSAEIDFLLQDATA</sequence>
<gene>
    <name evidence="2" type="ORF">J9260_05455</name>
</gene>